<dbReference type="PANTHER" id="PTHR22760">
    <property type="entry name" value="GLYCOSYLTRANSFERASE"/>
    <property type="match status" value="1"/>
</dbReference>
<dbReference type="InterPro" id="IPR005599">
    <property type="entry name" value="GPI_mannosylTrfase"/>
</dbReference>
<evidence type="ECO:0000256" key="10">
    <source>
        <dbReference type="RuleBase" id="RU363075"/>
    </source>
</evidence>
<keyword evidence="9 10" id="KW-0472">Membrane</keyword>
<keyword evidence="14" id="KW-1185">Reference proteome</keyword>
<protein>
    <recommendedName>
        <fullName evidence="10">Mannosyltransferase</fullName>
        <ecNumber evidence="10">2.4.1.-</ecNumber>
    </recommendedName>
</protein>
<dbReference type="UniPathway" id="UPA00378"/>
<dbReference type="GO" id="GO:0006487">
    <property type="term" value="P:protein N-linked glycosylation"/>
    <property type="evidence" value="ECO:0007669"/>
    <property type="project" value="TreeGrafter"/>
</dbReference>
<keyword evidence="7 10" id="KW-0256">Endoplasmic reticulum</keyword>
<keyword evidence="5 13" id="KW-0808">Transferase</keyword>
<evidence type="ECO:0000313" key="14">
    <source>
        <dbReference type="Proteomes" id="UP000188533"/>
    </source>
</evidence>
<comment type="similarity">
    <text evidence="3 10">Belongs to the glycosyltransferase 22 family.</text>
</comment>
<dbReference type="InterPro" id="IPR001810">
    <property type="entry name" value="F-box_dom"/>
</dbReference>
<comment type="subcellular location">
    <subcellularLocation>
        <location evidence="1 10">Endoplasmic reticulum membrane</location>
        <topology evidence="1 10">Multi-pass membrane protein</topology>
    </subcellularLocation>
</comment>
<feature type="domain" description="F-box" evidence="12">
    <location>
        <begin position="543"/>
        <end position="578"/>
    </location>
</feature>
<evidence type="ECO:0000256" key="11">
    <source>
        <dbReference type="SAM" id="MobiDB-lite"/>
    </source>
</evidence>
<dbReference type="Proteomes" id="UP000188533">
    <property type="component" value="Unassembled WGS sequence"/>
</dbReference>
<dbReference type="EMBL" id="BDGU01000005">
    <property type="protein sequence ID" value="GAV98820.1"/>
    <property type="molecule type" value="Genomic_DNA"/>
</dbReference>
<gene>
    <name evidence="13" type="ORF">LENED_000228</name>
</gene>
<feature type="transmembrane region" description="Helical" evidence="10">
    <location>
        <begin position="395"/>
        <end position="413"/>
    </location>
</feature>
<keyword evidence="4 10" id="KW-0328">Glycosyltransferase</keyword>
<dbReference type="InterPro" id="IPR036047">
    <property type="entry name" value="F-box-like_dom_sf"/>
</dbReference>
<feature type="compositionally biased region" description="Polar residues" evidence="11">
    <location>
        <begin position="1"/>
        <end position="10"/>
    </location>
</feature>
<dbReference type="GO" id="GO:0005789">
    <property type="term" value="C:endoplasmic reticulum membrane"/>
    <property type="evidence" value="ECO:0007669"/>
    <property type="project" value="UniProtKB-SubCell"/>
</dbReference>
<evidence type="ECO:0000256" key="9">
    <source>
        <dbReference type="ARBA" id="ARBA00023136"/>
    </source>
</evidence>
<feature type="transmembrane region" description="Helical" evidence="10">
    <location>
        <begin position="364"/>
        <end position="383"/>
    </location>
</feature>
<dbReference type="STRING" id="5353.A0A1Q3DV63"/>
<evidence type="ECO:0000313" key="13">
    <source>
        <dbReference type="EMBL" id="GAV98820.1"/>
    </source>
</evidence>
<organism evidence="13 14">
    <name type="scientific">Lentinula edodes</name>
    <name type="common">Shiitake mushroom</name>
    <name type="synonym">Lentinus edodes</name>
    <dbReference type="NCBI Taxonomy" id="5353"/>
    <lineage>
        <taxon>Eukaryota</taxon>
        <taxon>Fungi</taxon>
        <taxon>Dikarya</taxon>
        <taxon>Basidiomycota</taxon>
        <taxon>Agaricomycotina</taxon>
        <taxon>Agaricomycetes</taxon>
        <taxon>Agaricomycetidae</taxon>
        <taxon>Agaricales</taxon>
        <taxon>Marasmiineae</taxon>
        <taxon>Omphalotaceae</taxon>
        <taxon>Lentinula</taxon>
    </lineage>
</organism>
<evidence type="ECO:0000256" key="6">
    <source>
        <dbReference type="ARBA" id="ARBA00022692"/>
    </source>
</evidence>
<feature type="transmembrane region" description="Helical" evidence="10">
    <location>
        <begin position="322"/>
        <end position="344"/>
    </location>
</feature>
<comment type="pathway">
    <text evidence="2">Protein modification; protein glycosylation.</text>
</comment>
<feature type="transmembrane region" description="Helical" evidence="10">
    <location>
        <begin position="127"/>
        <end position="147"/>
    </location>
</feature>
<comment type="caution">
    <text evidence="13">The sequence shown here is derived from an EMBL/GenBank/DDBJ whole genome shotgun (WGS) entry which is preliminary data.</text>
</comment>
<sequence length="777" mass="88145">MASLPGTQTLRFRGPNDKPKPSVAKKKHDGILQDQIRRTAKLPWSPSFAFALRMILLVRVSGAMYSNIDDCDEVYNFWEPLHFLDRGYGFQTWETSPQYAIRSWAYILLHILPTSIARFLAQDQKRVAFFAVRIFLAVLSSMTEVTLYRKVYERVNHRVGRYLFFILLFNAGMWNASAAFLPSSFAMYTGTLAFACSIIPSSSRESQRTLYATLLYATGAIVGWPFALALAIPFVIEELFVYSGDKVPAASRLTWMVKRWTRLFGCGAIAAVLLIPVVGIDSLAYGKFAVVPFNIVRYNILSSDRGPDLYGTSPWNFYLLNLLLNFNVILPFALLALPALAVTAVVDKNRLGQFKGSSEESSPFTVLALRLSPFYLWLGILTAQPHKEERFMFPAYTMLCFNAAVTVYLIRGWMETAFVSVTKSPYRASRTSIFSTFTLSVLTTTTVLSASRIAANWKYYHAPLSVVNHFEAQELPHLLNVTGMLPVPIPSTRRRNKKDEEPRIDLTPIKEFNLTLCYGKEWYRFPGHYLVPDGIRVEFIKNLILLIFSYLDLPDLASLAQVAPFLAELASDPVLHKNRLRVVVPSRIRHSLFGQGPQGIAFRPTVAELVHRGVMRGLSIERHWREGNYFHSHRSIAQYETSLKLARNQTSRIISMQLRQRKLDSSDFLKTLHQAHVLPDEESSCLRVSRSLLPVMRKLKWSIQKDKLSKKIRDGTVHSIPGRLNNSSLGSLEAFCGWLENRGRGIVHDNERVRLAICPDVQKKVLFYEGLLVASPL</sequence>
<reference evidence="13 14" key="2">
    <citation type="submission" date="2017-02" db="EMBL/GenBank/DDBJ databases">
        <title>A genome survey and senescence transcriptome analysis in Lentinula edodes.</title>
        <authorList>
            <person name="Sakamoto Y."/>
            <person name="Nakade K."/>
            <person name="Sato S."/>
            <person name="Yoshida Y."/>
            <person name="Miyazaki K."/>
            <person name="Natsume S."/>
            <person name="Konno N."/>
        </authorList>
    </citation>
    <scope>NUCLEOTIDE SEQUENCE [LARGE SCALE GENOMIC DNA]</scope>
    <source>
        <strain evidence="13 14">NBRC 111202</strain>
    </source>
</reference>
<evidence type="ECO:0000259" key="12">
    <source>
        <dbReference type="Pfam" id="PF12937"/>
    </source>
</evidence>
<dbReference type="SUPFAM" id="SSF81383">
    <property type="entry name" value="F-box domain"/>
    <property type="match status" value="1"/>
</dbReference>
<feature type="region of interest" description="Disordered" evidence="11">
    <location>
        <begin position="1"/>
        <end position="29"/>
    </location>
</feature>
<evidence type="ECO:0000256" key="8">
    <source>
        <dbReference type="ARBA" id="ARBA00022989"/>
    </source>
</evidence>
<evidence type="ECO:0000256" key="5">
    <source>
        <dbReference type="ARBA" id="ARBA00022679"/>
    </source>
</evidence>
<feature type="transmembrane region" description="Helical" evidence="10">
    <location>
        <begin position="214"/>
        <end position="236"/>
    </location>
</feature>
<dbReference type="GO" id="GO:0000026">
    <property type="term" value="F:alpha-1,2-mannosyltransferase activity"/>
    <property type="evidence" value="ECO:0007669"/>
    <property type="project" value="TreeGrafter"/>
</dbReference>
<accession>A0A1Q3DV63</accession>
<dbReference type="Pfam" id="PF03901">
    <property type="entry name" value="Glyco_transf_22"/>
    <property type="match status" value="1"/>
</dbReference>
<name>A0A1Q3DV63_LENED</name>
<feature type="transmembrane region" description="Helical" evidence="10">
    <location>
        <begin position="260"/>
        <end position="280"/>
    </location>
</feature>
<evidence type="ECO:0000256" key="4">
    <source>
        <dbReference type="ARBA" id="ARBA00022676"/>
    </source>
</evidence>
<feature type="transmembrane region" description="Helical" evidence="10">
    <location>
        <begin position="433"/>
        <end position="455"/>
    </location>
</feature>
<feature type="transmembrane region" description="Helical" evidence="10">
    <location>
        <begin position="159"/>
        <end position="179"/>
    </location>
</feature>
<evidence type="ECO:0000256" key="1">
    <source>
        <dbReference type="ARBA" id="ARBA00004477"/>
    </source>
</evidence>
<dbReference type="Pfam" id="PF12937">
    <property type="entry name" value="F-box-like"/>
    <property type="match status" value="1"/>
</dbReference>
<keyword evidence="8 10" id="KW-1133">Transmembrane helix</keyword>
<dbReference type="AlphaFoldDB" id="A0A1Q3DV63"/>
<dbReference type="PANTHER" id="PTHR22760:SF2">
    <property type="entry name" value="ALPHA-1,2-MANNOSYLTRANSFERASE ALG9"/>
    <property type="match status" value="1"/>
</dbReference>
<dbReference type="EC" id="2.4.1.-" evidence="10"/>
<evidence type="ECO:0000256" key="3">
    <source>
        <dbReference type="ARBA" id="ARBA00007063"/>
    </source>
</evidence>
<keyword evidence="6 10" id="KW-0812">Transmembrane</keyword>
<reference evidence="13 14" key="1">
    <citation type="submission" date="2016-08" db="EMBL/GenBank/DDBJ databases">
        <authorList>
            <consortium name="Lentinula edodes genome sequencing consortium"/>
            <person name="Sakamoto Y."/>
            <person name="Nakade K."/>
            <person name="Sato S."/>
            <person name="Yoshida Y."/>
            <person name="Miyazaki K."/>
            <person name="Natsume S."/>
            <person name="Konno N."/>
        </authorList>
    </citation>
    <scope>NUCLEOTIDE SEQUENCE [LARGE SCALE GENOMIC DNA]</scope>
    <source>
        <strain evidence="13 14">NBRC 111202</strain>
    </source>
</reference>
<evidence type="ECO:0000256" key="7">
    <source>
        <dbReference type="ARBA" id="ARBA00022824"/>
    </source>
</evidence>
<proteinExistence type="inferred from homology"/>
<evidence type="ECO:0000256" key="2">
    <source>
        <dbReference type="ARBA" id="ARBA00004922"/>
    </source>
</evidence>